<proteinExistence type="predicted"/>
<dbReference type="InterPro" id="IPR013762">
    <property type="entry name" value="Integrase-like_cat_sf"/>
</dbReference>
<dbReference type="Proteomes" id="UP000707451">
    <property type="component" value="Unassembled WGS sequence"/>
</dbReference>
<dbReference type="OrthoDB" id="2400069at2759"/>
<dbReference type="InterPro" id="IPR011010">
    <property type="entry name" value="DNA_brk_join_enz"/>
</dbReference>
<dbReference type="SUPFAM" id="SSF56349">
    <property type="entry name" value="DNA breaking-rejoining enzymes"/>
    <property type="match status" value="1"/>
</dbReference>
<dbReference type="GO" id="GO:0003677">
    <property type="term" value="F:DNA binding"/>
    <property type="evidence" value="ECO:0007669"/>
    <property type="project" value="InterPro"/>
</dbReference>
<keyword evidence="3" id="KW-1185">Reference proteome</keyword>
<sequence length="238" mass="26657">MSAMEVNTPGRFVDTKHQIYSIDPVLTFFRSSPNNQALPLTELAKKLSWLLGVCGFMRPKDIFCTDISKSDIVGDKLQLAVVFPKEKRGRKRIIKYVHLSRHKDLAICPVQAYIDYRSRTKTADISVPHPKDKAHSIVPLLRNSRKLTEQVVSTTISVYMNTISRLFVPKGTRPSKLRALGSTLAAMAGVPIPDIMVQGNWSSPRIFEKHYRLSSVISNNLSVSTLGIPLESHMDMAP</sequence>
<accession>A0A9P8BRF2</accession>
<organism evidence="2 3">
    <name type="scientific">Linnemannia hyalina</name>
    <dbReference type="NCBI Taxonomy" id="64524"/>
    <lineage>
        <taxon>Eukaryota</taxon>
        <taxon>Fungi</taxon>
        <taxon>Fungi incertae sedis</taxon>
        <taxon>Mucoromycota</taxon>
        <taxon>Mortierellomycotina</taxon>
        <taxon>Mortierellomycetes</taxon>
        <taxon>Mortierellales</taxon>
        <taxon>Mortierellaceae</taxon>
        <taxon>Linnemannia</taxon>
    </lineage>
</organism>
<evidence type="ECO:0000313" key="3">
    <source>
        <dbReference type="Proteomes" id="UP000707451"/>
    </source>
</evidence>
<comment type="caution">
    <text evidence="2">The sequence shown here is derived from an EMBL/GenBank/DDBJ whole genome shotgun (WGS) entry which is preliminary data.</text>
</comment>
<evidence type="ECO:0000313" key="2">
    <source>
        <dbReference type="EMBL" id="KAG9064946.1"/>
    </source>
</evidence>
<dbReference type="GO" id="GO:0015074">
    <property type="term" value="P:DNA integration"/>
    <property type="evidence" value="ECO:0007669"/>
    <property type="project" value="InterPro"/>
</dbReference>
<name>A0A9P8BRF2_9FUNG</name>
<keyword evidence="1" id="KW-0233">DNA recombination</keyword>
<dbReference type="GO" id="GO:0006310">
    <property type="term" value="P:DNA recombination"/>
    <property type="evidence" value="ECO:0007669"/>
    <property type="project" value="UniProtKB-KW"/>
</dbReference>
<dbReference type="AlphaFoldDB" id="A0A9P8BRF2"/>
<reference evidence="2" key="1">
    <citation type="submission" date="2021-06" db="EMBL/GenBank/DDBJ databases">
        <title>Genome Sequence of Mortierella hyaline Strain SCG-10, a Cold-Adapted, Nitrate-Reducing Fungus Isolated from Soil in Minnesota, USA.</title>
        <authorList>
            <person name="Aldossari N."/>
        </authorList>
    </citation>
    <scope>NUCLEOTIDE SEQUENCE</scope>
    <source>
        <strain evidence="2">SCG-10</strain>
    </source>
</reference>
<gene>
    <name evidence="2" type="ORF">KI688_003208</name>
</gene>
<evidence type="ECO:0000256" key="1">
    <source>
        <dbReference type="ARBA" id="ARBA00023172"/>
    </source>
</evidence>
<dbReference type="Gene3D" id="1.10.443.10">
    <property type="entry name" value="Intergrase catalytic core"/>
    <property type="match status" value="1"/>
</dbReference>
<protein>
    <submittedName>
        <fullName evidence="2">Uncharacterized protein</fullName>
    </submittedName>
</protein>
<dbReference type="EMBL" id="JAHRHY010000013">
    <property type="protein sequence ID" value="KAG9064946.1"/>
    <property type="molecule type" value="Genomic_DNA"/>
</dbReference>